<evidence type="ECO:0000256" key="2">
    <source>
        <dbReference type="ARBA" id="ARBA00022472"/>
    </source>
</evidence>
<dbReference type="AlphaFoldDB" id="A0A6J1C8W1"/>
<dbReference type="PANTHER" id="PTHR13068:SF173">
    <property type="entry name" value="EMB|CAB62602.1"/>
    <property type="match status" value="1"/>
</dbReference>
<dbReference type="Proteomes" id="UP000504603">
    <property type="component" value="Unplaced"/>
</dbReference>
<dbReference type="InterPro" id="IPR038538">
    <property type="entry name" value="MTERF_sf"/>
</dbReference>
<dbReference type="Pfam" id="PF02536">
    <property type="entry name" value="mTERF"/>
    <property type="match status" value="2"/>
</dbReference>
<gene>
    <name evidence="5" type="primary">LOC111008506</name>
</gene>
<evidence type="ECO:0000256" key="3">
    <source>
        <dbReference type="ARBA" id="ARBA00022946"/>
    </source>
</evidence>
<dbReference type="GeneID" id="111008506"/>
<dbReference type="PANTHER" id="PTHR13068">
    <property type="entry name" value="CGI-12 PROTEIN-RELATED"/>
    <property type="match status" value="1"/>
</dbReference>
<name>A0A6J1C8W1_MOMCH</name>
<proteinExistence type="inferred from homology"/>
<keyword evidence="2" id="KW-0804">Transcription</keyword>
<keyword evidence="2" id="KW-0806">Transcription termination</keyword>
<reference evidence="5" key="1">
    <citation type="submission" date="2025-08" db="UniProtKB">
        <authorList>
            <consortium name="RefSeq"/>
        </authorList>
    </citation>
    <scope>IDENTIFICATION</scope>
    <source>
        <strain evidence="5">OHB3-1</strain>
    </source>
</reference>
<keyword evidence="2" id="KW-0805">Transcription regulation</keyword>
<keyword evidence="4" id="KW-1185">Reference proteome</keyword>
<dbReference type="SMART" id="SM00733">
    <property type="entry name" value="Mterf"/>
    <property type="match status" value="7"/>
</dbReference>
<comment type="similarity">
    <text evidence="1">Belongs to the mTERF family.</text>
</comment>
<protein>
    <submittedName>
        <fullName evidence="5">Uncharacterized protein LOC111008506 isoform X1</fullName>
    </submittedName>
</protein>
<keyword evidence="3" id="KW-0809">Transit peptide</keyword>
<sequence length="398" mass="45163">MYALRSIFSLSARHCHPIDPPLCYFFSSSSSRREASAANAIVVQYLVDNFNLSTARALAIMSCRKGVESTEKPRSVCKYLSELGFSDAHIQSAIRISPQIAFSSVEKTLKPKIEFFQNLGLVGSDLGKFISNHSSLLTVSLKNKLRPSVEILKNVFPKDEDNSNLLQVMRRCSDILMRCPESRLLVNINYFRSCGIVDSQLSMLLKRQPVLFGRRESRVRDLVSMAVETGFSTNTKMFVHGLHAISSVSNATFKKKVELICSFGFTEKECMKMFTSAPVLIRTSIAKLKTGIEFFMNEAKVSRSLIVRRPTSLMHSMQGRVLPRYRVLQVVKSKRLTRKNPELVDTLGISEEDFFDKFVYRFPDNVEDLLVAYSGQCVDALRRKELAAQRRARIRELI</sequence>
<dbReference type="InterPro" id="IPR003690">
    <property type="entry name" value="MTERF"/>
</dbReference>
<dbReference type="GO" id="GO:0003676">
    <property type="term" value="F:nucleic acid binding"/>
    <property type="evidence" value="ECO:0007669"/>
    <property type="project" value="InterPro"/>
</dbReference>
<dbReference type="KEGG" id="mcha:111008506"/>
<dbReference type="OrthoDB" id="637682at2759"/>
<dbReference type="RefSeq" id="XP_022136933.1">
    <property type="nucleotide sequence ID" value="XM_022281241.1"/>
</dbReference>
<evidence type="ECO:0000313" key="5">
    <source>
        <dbReference type="RefSeq" id="XP_022136933.1"/>
    </source>
</evidence>
<accession>A0A6J1C8W1</accession>
<dbReference type="Gene3D" id="1.25.70.10">
    <property type="entry name" value="Transcription termination factor 3, mitochondrial"/>
    <property type="match status" value="1"/>
</dbReference>
<organism evidence="4 5">
    <name type="scientific">Momordica charantia</name>
    <name type="common">Bitter gourd</name>
    <name type="synonym">Balsam pear</name>
    <dbReference type="NCBI Taxonomy" id="3673"/>
    <lineage>
        <taxon>Eukaryota</taxon>
        <taxon>Viridiplantae</taxon>
        <taxon>Streptophyta</taxon>
        <taxon>Embryophyta</taxon>
        <taxon>Tracheophyta</taxon>
        <taxon>Spermatophyta</taxon>
        <taxon>Magnoliopsida</taxon>
        <taxon>eudicotyledons</taxon>
        <taxon>Gunneridae</taxon>
        <taxon>Pentapetalae</taxon>
        <taxon>rosids</taxon>
        <taxon>fabids</taxon>
        <taxon>Cucurbitales</taxon>
        <taxon>Cucurbitaceae</taxon>
        <taxon>Momordiceae</taxon>
        <taxon>Momordica</taxon>
    </lineage>
</organism>
<evidence type="ECO:0000313" key="4">
    <source>
        <dbReference type="Proteomes" id="UP000504603"/>
    </source>
</evidence>
<dbReference type="GO" id="GO:0006353">
    <property type="term" value="P:DNA-templated transcription termination"/>
    <property type="evidence" value="ECO:0007669"/>
    <property type="project" value="UniProtKB-KW"/>
</dbReference>
<evidence type="ECO:0000256" key="1">
    <source>
        <dbReference type="ARBA" id="ARBA00007692"/>
    </source>
</evidence>
<dbReference type="FunFam" id="1.25.70.10:FF:000001">
    <property type="entry name" value="Mitochondrial transcription termination factor-like"/>
    <property type="match status" value="1"/>
</dbReference>